<dbReference type="Proteomes" id="UP000799436">
    <property type="component" value="Unassembled WGS sequence"/>
</dbReference>
<feature type="region of interest" description="Disordered" evidence="1">
    <location>
        <begin position="34"/>
        <end position="53"/>
    </location>
</feature>
<keyword evidence="3" id="KW-1185">Reference proteome</keyword>
<reference evidence="2" key="1">
    <citation type="journal article" date="2020" name="Stud. Mycol.">
        <title>101 Dothideomycetes genomes: a test case for predicting lifestyles and emergence of pathogens.</title>
        <authorList>
            <person name="Haridas S."/>
            <person name="Albert R."/>
            <person name="Binder M."/>
            <person name="Bloem J."/>
            <person name="Labutti K."/>
            <person name="Salamov A."/>
            <person name="Andreopoulos B."/>
            <person name="Baker S."/>
            <person name="Barry K."/>
            <person name="Bills G."/>
            <person name="Bluhm B."/>
            <person name="Cannon C."/>
            <person name="Castanera R."/>
            <person name="Culley D."/>
            <person name="Daum C."/>
            <person name="Ezra D."/>
            <person name="Gonzalez J."/>
            <person name="Henrissat B."/>
            <person name="Kuo A."/>
            <person name="Liang C."/>
            <person name="Lipzen A."/>
            <person name="Lutzoni F."/>
            <person name="Magnuson J."/>
            <person name="Mondo S."/>
            <person name="Nolan M."/>
            <person name="Ohm R."/>
            <person name="Pangilinan J."/>
            <person name="Park H.-J."/>
            <person name="Ramirez L."/>
            <person name="Alfaro M."/>
            <person name="Sun H."/>
            <person name="Tritt A."/>
            <person name="Yoshinaga Y."/>
            <person name="Zwiers L.-H."/>
            <person name="Turgeon B."/>
            <person name="Goodwin S."/>
            <person name="Spatafora J."/>
            <person name="Crous P."/>
            <person name="Grigoriev I."/>
        </authorList>
    </citation>
    <scope>NUCLEOTIDE SEQUENCE</scope>
    <source>
        <strain evidence="2">CBS 116005</strain>
    </source>
</reference>
<accession>A0A6G1LAM1</accession>
<protein>
    <submittedName>
        <fullName evidence="2">Uncharacterized protein</fullName>
    </submittedName>
</protein>
<name>A0A6G1LAM1_9PEZI</name>
<dbReference type="EMBL" id="ML995835">
    <property type="protein sequence ID" value="KAF2769274.1"/>
    <property type="molecule type" value="Genomic_DNA"/>
</dbReference>
<dbReference type="AlphaFoldDB" id="A0A6G1LAM1"/>
<sequence length="222" mass="25380">MNSFMLAVRGRELRRPSYLLGVVRIAGFSVDDGDATRNPRVKPSQAQCGTSRPPHRDYWGKLQGIWATVIDFLGVLPRQPPHVTRVPKHPRTLGRMSSRTNRCHVTWLRWAKLEINQRHLYRRCMTTRAKLSYMGLALPLQEGIKTTSPSWCPYMLEAYVAMEGVQHQGRPQFDESERCTSTGRTILQMQHNYGSNGRMTIAMHTIQVGTRGRRATEQHATP</sequence>
<gene>
    <name evidence="2" type="ORF">EJ03DRAFT_97839</name>
</gene>
<proteinExistence type="predicted"/>
<evidence type="ECO:0000313" key="2">
    <source>
        <dbReference type="EMBL" id="KAF2769274.1"/>
    </source>
</evidence>
<organism evidence="2 3">
    <name type="scientific">Teratosphaeria nubilosa</name>
    <dbReference type="NCBI Taxonomy" id="161662"/>
    <lineage>
        <taxon>Eukaryota</taxon>
        <taxon>Fungi</taxon>
        <taxon>Dikarya</taxon>
        <taxon>Ascomycota</taxon>
        <taxon>Pezizomycotina</taxon>
        <taxon>Dothideomycetes</taxon>
        <taxon>Dothideomycetidae</taxon>
        <taxon>Mycosphaerellales</taxon>
        <taxon>Teratosphaeriaceae</taxon>
        <taxon>Teratosphaeria</taxon>
    </lineage>
</organism>
<evidence type="ECO:0000313" key="3">
    <source>
        <dbReference type="Proteomes" id="UP000799436"/>
    </source>
</evidence>
<evidence type="ECO:0000256" key="1">
    <source>
        <dbReference type="SAM" id="MobiDB-lite"/>
    </source>
</evidence>